<dbReference type="GO" id="GO:0016746">
    <property type="term" value="F:acyltransferase activity"/>
    <property type="evidence" value="ECO:0007669"/>
    <property type="project" value="UniProtKB-KW"/>
</dbReference>
<accession>A0A417Y2N9</accession>
<dbReference type="PANTHER" id="PTHR30582">
    <property type="entry name" value="L,D-TRANSPEPTIDASE"/>
    <property type="match status" value="1"/>
</dbReference>
<dbReference type="GO" id="GO:0005576">
    <property type="term" value="C:extracellular region"/>
    <property type="evidence" value="ECO:0007669"/>
    <property type="project" value="TreeGrafter"/>
</dbReference>
<dbReference type="EMBL" id="QXGH01000015">
    <property type="protein sequence ID" value="RHW26929.1"/>
    <property type="molecule type" value="Genomic_DNA"/>
</dbReference>
<keyword evidence="10" id="KW-0012">Acyltransferase</keyword>
<dbReference type="Gene3D" id="2.60.40.3780">
    <property type="match status" value="1"/>
</dbReference>
<comment type="caution">
    <text evidence="15">The sequence shown here is derived from an EMBL/GenBank/DDBJ whole genome shotgun (WGS) entry which is preliminary data.</text>
</comment>
<evidence type="ECO:0000256" key="9">
    <source>
        <dbReference type="ARBA" id="ARBA00023288"/>
    </source>
</evidence>
<dbReference type="Gene3D" id="2.40.440.10">
    <property type="entry name" value="L,D-transpeptidase catalytic domain-like"/>
    <property type="match status" value="1"/>
</dbReference>
<reference evidence="15 16" key="1">
    <citation type="submission" date="2018-09" db="EMBL/GenBank/DDBJ databases">
        <title>Genome sequencing of Nocardioides immobilis CCTCC AB 2017083 for comparison to Nocardioides silvaticus.</title>
        <authorList>
            <person name="Li C."/>
            <person name="Wang G."/>
        </authorList>
    </citation>
    <scope>NUCLEOTIDE SEQUENCE [LARGE SCALE GENOMIC DNA]</scope>
    <source>
        <strain evidence="15 16">CCTCC AB 2017083</strain>
    </source>
</reference>
<keyword evidence="5 13" id="KW-0133">Cell shape</keyword>
<evidence type="ECO:0000256" key="5">
    <source>
        <dbReference type="ARBA" id="ARBA00022960"/>
    </source>
</evidence>
<keyword evidence="3" id="KW-0808">Transferase</keyword>
<dbReference type="Pfam" id="PF03734">
    <property type="entry name" value="YkuD"/>
    <property type="match status" value="1"/>
</dbReference>
<name>A0A417Y2N9_9ACTN</name>
<dbReference type="Pfam" id="PF17964">
    <property type="entry name" value="Big_10"/>
    <property type="match status" value="1"/>
</dbReference>
<dbReference type="Proteomes" id="UP000283644">
    <property type="component" value="Unassembled WGS sequence"/>
</dbReference>
<protein>
    <recommendedName>
        <fullName evidence="14">L,D-TPase catalytic domain-containing protein</fullName>
    </recommendedName>
</protein>
<keyword evidence="6 13" id="KW-0573">Peptidoglycan synthesis</keyword>
<keyword evidence="2" id="KW-1003">Cell membrane</keyword>
<evidence type="ECO:0000256" key="12">
    <source>
        <dbReference type="ARBA" id="ARBA00060592"/>
    </source>
</evidence>
<evidence type="ECO:0000256" key="1">
    <source>
        <dbReference type="ARBA" id="ARBA00004752"/>
    </source>
</evidence>
<feature type="domain" description="L,D-TPase catalytic" evidence="14">
    <location>
        <begin position="254"/>
        <end position="380"/>
    </location>
</feature>
<evidence type="ECO:0000256" key="8">
    <source>
        <dbReference type="ARBA" id="ARBA00023139"/>
    </source>
</evidence>
<dbReference type="CDD" id="cd13432">
    <property type="entry name" value="LDT_IgD_like_2"/>
    <property type="match status" value="1"/>
</dbReference>
<dbReference type="InterPro" id="IPR041280">
    <property type="entry name" value="Big_10"/>
</dbReference>
<keyword evidence="7" id="KW-0472">Membrane</keyword>
<keyword evidence="11 13" id="KW-0961">Cell wall biogenesis/degradation</keyword>
<evidence type="ECO:0000256" key="2">
    <source>
        <dbReference type="ARBA" id="ARBA00022475"/>
    </source>
</evidence>
<dbReference type="GO" id="GO:0018104">
    <property type="term" value="P:peptidoglycan-protein cross-linking"/>
    <property type="evidence" value="ECO:0007669"/>
    <property type="project" value="TreeGrafter"/>
</dbReference>
<dbReference type="InterPro" id="IPR005490">
    <property type="entry name" value="LD_TPept_cat_dom"/>
</dbReference>
<dbReference type="InterPro" id="IPR050979">
    <property type="entry name" value="LD-transpeptidase"/>
</dbReference>
<dbReference type="CDD" id="cd16913">
    <property type="entry name" value="YkuD_like"/>
    <property type="match status" value="1"/>
</dbReference>
<dbReference type="FunFam" id="2.40.440.10:FF:000005">
    <property type="entry name" value="L,D-transpeptidase 2"/>
    <property type="match status" value="1"/>
</dbReference>
<sequence>MHDLLTRAHRARSASRRGLAGLAVSAVLLSGCSAADDALGAAGVGDETDETTAAAVVEGTIKPSVKKGATGVPVDTELKVNAKDATLTKVTVSYADGTLDGTISDDGARWTAADRLEPGVTYTVKSVGEGAGGDTLRSKSSFTTEALSLDQQTYPSVAPLDGETVGVGMPVVVTFDVPVTDQASFERNMHVTTTPAQPGTWHWVSSTEAHYRPKTYWQAGTDVSVDLDINGVDAGAGIYGQEDRQVDFSVGDAHVYEVNAQTHQMKVYSNGSLLRTIPITTGKEGFTTRSGVKVILEKFDVKRMNSETVGIPAGSAEAYDIDDVQWAMRLTYSGEFIHAAPWSVGSQGSANVSHGCTGMSTDNAAWLYAMTLRGDVVEYTGTDRPMEPDNGYGDWNIDWSEYKAGSALS</sequence>
<comment type="pathway">
    <text evidence="1 13">Cell wall biogenesis; peptidoglycan biosynthesis.</text>
</comment>
<dbReference type="Gene3D" id="2.60.40.3710">
    <property type="match status" value="1"/>
</dbReference>
<dbReference type="SUPFAM" id="SSF141523">
    <property type="entry name" value="L,D-transpeptidase catalytic domain-like"/>
    <property type="match status" value="1"/>
</dbReference>
<keyword evidence="4" id="KW-0732">Signal</keyword>
<dbReference type="OrthoDB" id="5242354at2"/>
<keyword evidence="16" id="KW-1185">Reference proteome</keyword>
<dbReference type="GO" id="GO:0071555">
    <property type="term" value="P:cell wall organization"/>
    <property type="evidence" value="ECO:0007669"/>
    <property type="project" value="UniProtKB-UniRule"/>
</dbReference>
<comment type="pathway">
    <text evidence="12">Glycan biosynthesis.</text>
</comment>
<evidence type="ECO:0000256" key="4">
    <source>
        <dbReference type="ARBA" id="ARBA00022729"/>
    </source>
</evidence>
<evidence type="ECO:0000256" key="11">
    <source>
        <dbReference type="ARBA" id="ARBA00023316"/>
    </source>
</evidence>
<gene>
    <name evidence="15" type="ORF">D0Z08_12155</name>
</gene>
<evidence type="ECO:0000259" key="14">
    <source>
        <dbReference type="PROSITE" id="PS52029"/>
    </source>
</evidence>
<evidence type="ECO:0000256" key="13">
    <source>
        <dbReference type="PROSITE-ProRule" id="PRU01373"/>
    </source>
</evidence>
<dbReference type="PROSITE" id="PS51257">
    <property type="entry name" value="PROKAR_LIPOPROTEIN"/>
    <property type="match status" value="1"/>
</dbReference>
<dbReference type="PANTHER" id="PTHR30582:SF2">
    <property type="entry name" value="L,D-TRANSPEPTIDASE YCIB-RELATED"/>
    <property type="match status" value="1"/>
</dbReference>
<evidence type="ECO:0000313" key="16">
    <source>
        <dbReference type="Proteomes" id="UP000283644"/>
    </source>
</evidence>
<dbReference type="InterPro" id="IPR038063">
    <property type="entry name" value="Transpep_catalytic_dom"/>
</dbReference>
<dbReference type="PROSITE" id="PS52029">
    <property type="entry name" value="LD_TPASE"/>
    <property type="match status" value="1"/>
</dbReference>
<dbReference type="UniPathway" id="UPA00219"/>
<dbReference type="AlphaFoldDB" id="A0A417Y2N9"/>
<dbReference type="RefSeq" id="WP_118925495.1">
    <property type="nucleotide sequence ID" value="NZ_QXGH01000015.1"/>
</dbReference>
<evidence type="ECO:0000256" key="3">
    <source>
        <dbReference type="ARBA" id="ARBA00022679"/>
    </source>
</evidence>
<dbReference type="GO" id="GO:0008360">
    <property type="term" value="P:regulation of cell shape"/>
    <property type="evidence" value="ECO:0007669"/>
    <property type="project" value="UniProtKB-UniRule"/>
</dbReference>
<keyword evidence="9" id="KW-0449">Lipoprotein</keyword>
<organism evidence="15 16">
    <name type="scientific">Nocardioides immobilis</name>
    <dbReference type="NCBI Taxonomy" id="2049295"/>
    <lineage>
        <taxon>Bacteria</taxon>
        <taxon>Bacillati</taxon>
        <taxon>Actinomycetota</taxon>
        <taxon>Actinomycetes</taxon>
        <taxon>Propionibacteriales</taxon>
        <taxon>Nocardioidaceae</taxon>
        <taxon>Nocardioides</taxon>
    </lineage>
</organism>
<dbReference type="GO" id="GO:0071972">
    <property type="term" value="F:peptidoglycan L,D-transpeptidase activity"/>
    <property type="evidence" value="ECO:0007669"/>
    <property type="project" value="TreeGrafter"/>
</dbReference>
<evidence type="ECO:0000256" key="6">
    <source>
        <dbReference type="ARBA" id="ARBA00022984"/>
    </source>
</evidence>
<evidence type="ECO:0000313" key="15">
    <source>
        <dbReference type="EMBL" id="RHW26929.1"/>
    </source>
</evidence>
<evidence type="ECO:0000256" key="10">
    <source>
        <dbReference type="ARBA" id="ARBA00023315"/>
    </source>
</evidence>
<feature type="active site" description="Proton donor/acceptor" evidence="13">
    <location>
        <position position="338"/>
    </location>
</feature>
<feature type="active site" description="Nucleophile" evidence="13">
    <location>
        <position position="356"/>
    </location>
</feature>
<proteinExistence type="predicted"/>
<evidence type="ECO:0000256" key="7">
    <source>
        <dbReference type="ARBA" id="ARBA00023136"/>
    </source>
</evidence>
<keyword evidence="8" id="KW-0564">Palmitate</keyword>